<evidence type="ECO:0000313" key="3">
    <source>
        <dbReference type="EMBL" id="GFS08216.1"/>
    </source>
</evidence>
<dbReference type="InterPro" id="IPR016186">
    <property type="entry name" value="C-type_lectin-like/link_sf"/>
</dbReference>
<dbReference type="AlphaFoldDB" id="A0AAV4IHQ7"/>
<feature type="chain" id="PRO_5043585014" evidence="1">
    <location>
        <begin position="32"/>
        <end position="287"/>
    </location>
</feature>
<dbReference type="InterPro" id="IPR016187">
    <property type="entry name" value="CTDL_fold"/>
</dbReference>
<dbReference type="Pfam" id="PF00059">
    <property type="entry name" value="Lectin_C"/>
    <property type="match status" value="1"/>
</dbReference>
<name>A0AAV4IHQ7_9GAST</name>
<dbReference type="InterPro" id="IPR001304">
    <property type="entry name" value="C-type_lectin-like"/>
</dbReference>
<organism evidence="3 4">
    <name type="scientific">Elysia marginata</name>
    <dbReference type="NCBI Taxonomy" id="1093978"/>
    <lineage>
        <taxon>Eukaryota</taxon>
        <taxon>Metazoa</taxon>
        <taxon>Spiralia</taxon>
        <taxon>Lophotrochozoa</taxon>
        <taxon>Mollusca</taxon>
        <taxon>Gastropoda</taxon>
        <taxon>Heterobranchia</taxon>
        <taxon>Euthyneura</taxon>
        <taxon>Panpulmonata</taxon>
        <taxon>Sacoglossa</taxon>
        <taxon>Placobranchoidea</taxon>
        <taxon>Plakobranchidae</taxon>
        <taxon>Elysia</taxon>
    </lineage>
</organism>
<dbReference type="SUPFAM" id="SSF57414">
    <property type="entry name" value="Hairpin loop containing domain-like"/>
    <property type="match status" value="1"/>
</dbReference>
<protein>
    <submittedName>
        <fullName evidence="3">Lectin C-type domain containing protein</fullName>
    </submittedName>
</protein>
<dbReference type="CDD" id="cd00037">
    <property type="entry name" value="CLECT"/>
    <property type="match status" value="1"/>
</dbReference>
<reference evidence="3 4" key="1">
    <citation type="journal article" date="2021" name="Elife">
        <title>Chloroplast acquisition without the gene transfer in kleptoplastic sea slugs, Plakobranchus ocellatus.</title>
        <authorList>
            <person name="Maeda T."/>
            <person name="Takahashi S."/>
            <person name="Yoshida T."/>
            <person name="Shimamura S."/>
            <person name="Takaki Y."/>
            <person name="Nagai Y."/>
            <person name="Toyoda A."/>
            <person name="Suzuki Y."/>
            <person name="Arimoto A."/>
            <person name="Ishii H."/>
            <person name="Satoh N."/>
            <person name="Nishiyama T."/>
            <person name="Hasebe M."/>
            <person name="Maruyama T."/>
            <person name="Minagawa J."/>
            <person name="Obokata J."/>
            <person name="Shigenobu S."/>
        </authorList>
    </citation>
    <scope>NUCLEOTIDE SEQUENCE [LARGE SCALE GENOMIC DNA]</scope>
</reference>
<dbReference type="PROSITE" id="PS50041">
    <property type="entry name" value="C_TYPE_LECTIN_2"/>
    <property type="match status" value="1"/>
</dbReference>
<dbReference type="InterPro" id="IPR003609">
    <property type="entry name" value="Pan_app"/>
</dbReference>
<dbReference type="SUPFAM" id="SSF56436">
    <property type="entry name" value="C-type lectin-like"/>
    <property type="match status" value="1"/>
</dbReference>
<dbReference type="EMBL" id="BMAT01013244">
    <property type="protein sequence ID" value="GFS08216.1"/>
    <property type="molecule type" value="Genomic_DNA"/>
</dbReference>
<proteinExistence type="predicted"/>
<feature type="signal peptide" evidence="1">
    <location>
        <begin position="1"/>
        <end position="31"/>
    </location>
</feature>
<keyword evidence="4" id="KW-1185">Reference proteome</keyword>
<keyword evidence="1" id="KW-0732">Signal</keyword>
<evidence type="ECO:0000313" key="4">
    <source>
        <dbReference type="Proteomes" id="UP000762676"/>
    </source>
</evidence>
<dbReference type="SMART" id="SM00034">
    <property type="entry name" value="CLECT"/>
    <property type="match status" value="1"/>
</dbReference>
<evidence type="ECO:0000259" key="2">
    <source>
        <dbReference type="PROSITE" id="PS50041"/>
    </source>
</evidence>
<dbReference type="Gene3D" id="3.50.4.10">
    <property type="entry name" value="Hepatocyte Growth Factor"/>
    <property type="match status" value="1"/>
</dbReference>
<dbReference type="Gene3D" id="3.10.100.10">
    <property type="entry name" value="Mannose-Binding Protein A, subunit A"/>
    <property type="match status" value="1"/>
</dbReference>
<feature type="domain" description="C-type lectin" evidence="2">
    <location>
        <begin position="145"/>
        <end position="276"/>
    </location>
</feature>
<evidence type="ECO:0000256" key="1">
    <source>
        <dbReference type="SAM" id="SignalP"/>
    </source>
</evidence>
<accession>A0AAV4IHQ7</accession>
<dbReference type="Proteomes" id="UP000762676">
    <property type="component" value="Unassembled WGS sequence"/>
</dbReference>
<gene>
    <name evidence="3" type="ORF">ElyMa_006588900</name>
</gene>
<comment type="caution">
    <text evidence="3">The sequence shown here is derived from an EMBL/GenBank/DDBJ whole genome shotgun (WGS) entry which is preliminary data.</text>
</comment>
<sequence>MGRQGTNRTAVSIHVYQALWIFVLTATPTASVDVNVTVQDTREFKLIKLTRAGMIPLESNNLHIASSLTHCAALCRARSQECFSFVYNSSSHHCQLGSWSVPNGRTFDHDCENIPHPRNLAGSEGSLFSSACCTGSYILRTKGNTQSKCVRYVPHGERFDQAQEECMRDGGQLITFKTIAEYEFVRWLLRCKTNTWVGMRDSCLVTGANCKANKLSQRKLVWVDKEEVKGQVLTEVSRCKDLDNFGGDEHCIHVGGKYDDNFNDEQCDEKFYFACEKNPLKIGFYCK</sequence>
<dbReference type="Pfam" id="PF00024">
    <property type="entry name" value="PAN_1"/>
    <property type="match status" value="1"/>
</dbReference>